<sequence length="144" mass="15085">MLDQIAAPQFRVDVPAAMTVRVTATAEATTVAVRGEIDLPVLGRLRTRLGEEIDLAPRALVLDLSPVSFCGAGGITELLVAASEAHVSGVPFAIAAAGRAVLRPIRVLGLERVLPIHRSAEAALAWLAVLPRLRGGAGLDLDQR</sequence>
<keyword evidence="3" id="KW-1185">Reference proteome</keyword>
<dbReference type="OrthoDB" id="3638383at2"/>
<dbReference type="InterPro" id="IPR036513">
    <property type="entry name" value="STAS_dom_sf"/>
</dbReference>
<evidence type="ECO:0000259" key="1">
    <source>
        <dbReference type="PROSITE" id="PS50801"/>
    </source>
</evidence>
<dbReference type="Pfam" id="PF01740">
    <property type="entry name" value="STAS"/>
    <property type="match status" value="1"/>
</dbReference>
<protein>
    <submittedName>
        <fullName evidence="2">Anti-anti-sigma factor</fullName>
    </submittedName>
</protein>
<dbReference type="SUPFAM" id="SSF52091">
    <property type="entry name" value="SpoIIaa-like"/>
    <property type="match status" value="1"/>
</dbReference>
<dbReference type="STRING" id="208445.SAMN04489727_4044"/>
<feature type="domain" description="STAS" evidence="1">
    <location>
        <begin position="18"/>
        <end position="127"/>
    </location>
</feature>
<dbReference type="RefSeq" id="WP_091309619.1">
    <property type="nucleotide sequence ID" value="NZ_FNSO01000004.1"/>
</dbReference>
<dbReference type="AlphaFoldDB" id="A0A1H4T5R8"/>
<proteinExistence type="predicted"/>
<name>A0A1H4T5R8_9PSEU</name>
<accession>A0A1H4T5R8</accession>
<dbReference type="CDD" id="cd07043">
    <property type="entry name" value="STAS_anti-anti-sigma_factors"/>
    <property type="match status" value="1"/>
</dbReference>
<evidence type="ECO:0000313" key="2">
    <source>
        <dbReference type="EMBL" id="SEC51823.1"/>
    </source>
</evidence>
<gene>
    <name evidence="2" type="ORF">SAMN04489727_4044</name>
</gene>
<dbReference type="PANTHER" id="PTHR33495">
    <property type="entry name" value="ANTI-SIGMA FACTOR ANTAGONIST TM_1081-RELATED-RELATED"/>
    <property type="match status" value="1"/>
</dbReference>
<dbReference type="Gene3D" id="3.30.750.24">
    <property type="entry name" value="STAS domain"/>
    <property type="match status" value="1"/>
</dbReference>
<dbReference type="PANTHER" id="PTHR33495:SF2">
    <property type="entry name" value="ANTI-SIGMA FACTOR ANTAGONIST TM_1081-RELATED"/>
    <property type="match status" value="1"/>
</dbReference>
<reference evidence="3" key="1">
    <citation type="submission" date="2016-10" db="EMBL/GenBank/DDBJ databases">
        <authorList>
            <person name="Varghese N."/>
            <person name="Submissions S."/>
        </authorList>
    </citation>
    <scope>NUCLEOTIDE SEQUENCE [LARGE SCALE GENOMIC DNA]</scope>
    <source>
        <strain evidence="3">DSM 44544</strain>
    </source>
</reference>
<dbReference type="InterPro" id="IPR002645">
    <property type="entry name" value="STAS_dom"/>
</dbReference>
<dbReference type="GO" id="GO:0043856">
    <property type="term" value="F:anti-sigma factor antagonist activity"/>
    <property type="evidence" value="ECO:0007669"/>
    <property type="project" value="TreeGrafter"/>
</dbReference>
<dbReference type="Proteomes" id="UP000199622">
    <property type="component" value="Unassembled WGS sequence"/>
</dbReference>
<dbReference type="EMBL" id="FNSO01000004">
    <property type="protein sequence ID" value="SEC51823.1"/>
    <property type="molecule type" value="Genomic_DNA"/>
</dbReference>
<evidence type="ECO:0000313" key="3">
    <source>
        <dbReference type="Proteomes" id="UP000199622"/>
    </source>
</evidence>
<organism evidence="2 3">
    <name type="scientific">Amycolatopsis tolypomycina</name>
    <dbReference type="NCBI Taxonomy" id="208445"/>
    <lineage>
        <taxon>Bacteria</taxon>
        <taxon>Bacillati</taxon>
        <taxon>Actinomycetota</taxon>
        <taxon>Actinomycetes</taxon>
        <taxon>Pseudonocardiales</taxon>
        <taxon>Pseudonocardiaceae</taxon>
        <taxon>Amycolatopsis</taxon>
    </lineage>
</organism>
<dbReference type="PROSITE" id="PS50801">
    <property type="entry name" value="STAS"/>
    <property type="match status" value="1"/>
</dbReference>